<dbReference type="PANTHER" id="PTHR42956">
    <property type="entry name" value="NITROGENASE IRON-MOLYBDENUM COFACTOR BIOSYNTHESIS PROTEIN NIFE"/>
    <property type="match status" value="1"/>
</dbReference>
<gene>
    <name evidence="2" type="ORF">HXL70_07990</name>
</gene>
<reference evidence="2" key="1">
    <citation type="submission" date="2020-04" db="EMBL/GenBank/DDBJ databases">
        <title>Deep metagenomics examines the oral microbiome during advanced dental caries in children, revealing novel taxa and co-occurrences with host molecules.</title>
        <authorList>
            <person name="Baker J.L."/>
            <person name="Morton J.T."/>
            <person name="Dinis M."/>
            <person name="Alvarez R."/>
            <person name="Tran N.C."/>
            <person name="Knight R."/>
            <person name="Edlund A."/>
        </authorList>
    </citation>
    <scope>NUCLEOTIDE SEQUENCE</scope>
    <source>
        <strain evidence="2">JCVI_32_bin.14</strain>
    </source>
</reference>
<dbReference type="PANTHER" id="PTHR42956:SF1">
    <property type="entry name" value="NITROGENASE IRON-MOLYBDENUM COFACTOR BIOSYNTHESIS PROTEIN NIFE"/>
    <property type="match status" value="1"/>
</dbReference>
<accession>A0A930B6Q4</accession>
<dbReference type="Proteomes" id="UP000757890">
    <property type="component" value="Unassembled WGS sequence"/>
</dbReference>
<dbReference type="EMBL" id="JABZMK010000073">
    <property type="protein sequence ID" value="MBF1129964.1"/>
    <property type="molecule type" value="Genomic_DNA"/>
</dbReference>
<name>A0A930B6Q4_9FIRM</name>
<organism evidence="2 3">
    <name type="scientific">Dialister invisus</name>
    <dbReference type="NCBI Taxonomy" id="218538"/>
    <lineage>
        <taxon>Bacteria</taxon>
        <taxon>Bacillati</taxon>
        <taxon>Bacillota</taxon>
        <taxon>Negativicutes</taxon>
        <taxon>Veillonellales</taxon>
        <taxon>Veillonellaceae</taxon>
        <taxon>Dialister</taxon>
    </lineage>
</organism>
<dbReference type="Gene3D" id="3.40.50.1980">
    <property type="entry name" value="Nitrogenase molybdenum iron protein domain"/>
    <property type="match status" value="2"/>
</dbReference>
<dbReference type="SUPFAM" id="SSF53807">
    <property type="entry name" value="Helical backbone' metal receptor"/>
    <property type="match status" value="1"/>
</dbReference>
<evidence type="ECO:0000313" key="2">
    <source>
        <dbReference type="EMBL" id="MBF1129964.1"/>
    </source>
</evidence>
<evidence type="ECO:0000259" key="1">
    <source>
        <dbReference type="Pfam" id="PF00148"/>
    </source>
</evidence>
<dbReference type="InterPro" id="IPR049939">
    <property type="entry name" value="NifE-like"/>
</dbReference>
<dbReference type="AlphaFoldDB" id="A0A930B6Q4"/>
<feature type="domain" description="Nitrogenase/oxidoreductase component 1" evidence="1">
    <location>
        <begin position="4"/>
        <end position="401"/>
    </location>
</feature>
<proteinExistence type="predicted"/>
<protein>
    <submittedName>
        <fullName evidence="2">Oxidoreductase</fullName>
    </submittedName>
</protein>
<dbReference type="Pfam" id="PF00148">
    <property type="entry name" value="Oxidored_nitro"/>
    <property type="match status" value="1"/>
</dbReference>
<evidence type="ECO:0000313" key="3">
    <source>
        <dbReference type="Proteomes" id="UP000757890"/>
    </source>
</evidence>
<dbReference type="InterPro" id="IPR000510">
    <property type="entry name" value="Nase/OxRdtase_comp1"/>
</dbReference>
<comment type="caution">
    <text evidence="2">The sequence shown here is derived from an EMBL/GenBank/DDBJ whole genome shotgun (WGS) entry which is preliminary data.</text>
</comment>
<sequence>MGTCALTGSAALFASIPGSYVIVNGPLWCYFYAMKYIDDSMPGAAERFYCTQPDQNSLVYGTEKDLINGFEYLKKNGNPERLFVQNNCSISLVGDDIEGIAAKSHLPWPVYGIDSGGLHGSFAGGFSRALSLLVQQMNPLKKSDGVNVLGLSSVYLRGKADAIEIRRLLELCDIHVVSMPGVGDSWESIMKAPEAALNIVVRNELALKAAEDMKSRFDIPYISLGLPYGMEGTLRWLNRIAEAVNSASLKAAEMEIRCRQKRLLHFGNNMKSMWGTLWFDRILFSAPPEESLGIAEALRGEWADTENLTVHLQADTCSKTPAVDTVRVIGINDISIAEDYKKWDGGLILSSSHETERLLRMNRPFVSCHITRPVYDEMAVSDLPLCGIRGAEYLYEKIWNAKLSGHIRMAKT</sequence>
<dbReference type="GO" id="GO:0016491">
    <property type="term" value="F:oxidoreductase activity"/>
    <property type="evidence" value="ECO:0007669"/>
    <property type="project" value="InterPro"/>
</dbReference>